<dbReference type="EMBL" id="JALBUF010000002">
    <property type="protein sequence ID" value="MCI0182791.1"/>
    <property type="molecule type" value="Genomic_DNA"/>
</dbReference>
<proteinExistence type="inferred from homology"/>
<dbReference type="RefSeq" id="WP_241712398.1">
    <property type="nucleotide sequence ID" value="NZ_JALBUF010000002.1"/>
</dbReference>
<dbReference type="Pfam" id="PF04241">
    <property type="entry name" value="DUF423"/>
    <property type="match status" value="1"/>
</dbReference>
<evidence type="ECO:0000313" key="7">
    <source>
        <dbReference type="EMBL" id="MCI0182791.1"/>
    </source>
</evidence>
<evidence type="ECO:0000256" key="3">
    <source>
        <dbReference type="ARBA" id="ARBA00022692"/>
    </source>
</evidence>
<sequence length="130" mass="13820">MTSTIVFPLDRSFLVLGSIFALLAVAFGAFGAHALRARLTSDRLAIYQTGVQYQMYHALGLVILGAIIPHLSNVGLGIFAGRLFVVGIILFSGSLYVLAMGGKRFIGAITPFGGLAFIAGWLCLLLSCLR</sequence>
<reference evidence="7" key="1">
    <citation type="submission" date="2022-03" db="EMBL/GenBank/DDBJ databases">
        <title>Draft Genome Sequence of Firmicute Strain S0AB, a Heterotrophic Iron/Sulfur-Oxidizing Extreme Acidophile.</title>
        <authorList>
            <person name="Vergara E."/>
            <person name="Pakostova E."/>
            <person name="Johnson D.B."/>
            <person name="Holmes D.S."/>
        </authorList>
    </citation>
    <scope>NUCLEOTIDE SEQUENCE</scope>
    <source>
        <strain evidence="7">S0AB</strain>
    </source>
</reference>
<dbReference type="PANTHER" id="PTHR43461:SF1">
    <property type="entry name" value="TRANSMEMBRANE PROTEIN 256"/>
    <property type="match status" value="1"/>
</dbReference>
<dbReference type="Proteomes" id="UP001139263">
    <property type="component" value="Unassembled WGS sequence"/>
</dbReference>
<dbReference type="GO" id="GO:0005886">
    <property type="term" value="C:plasma membrane"/>
    <property type="evidence" value="ECO:0007669"/>
    <property type="project" value="TreeGrafter"/>
</dbReference>
<feature type="transmembrane region" description="Helical" evidence="6">
    <location>
        <begin position="105"/>
        <end position="127"/>
    </location>
</feature>
<name>A0A9X1V6Z6_9BACL</name>
<evidence type="ECO:0000313" key="8">
    <source>
        <dbReference type="Proteomes" id="UP001139263"/>
    </source>
</evidence>
<evidence type="ECO:0008006" key="9">
    <source>
        <dbReference type="Google" id="ProtNLM"/>
    </source>
</evidence>
<comment type="caution">
    <text evidence="7">The sequence shown here is derived from an EMBL/GenBank/DDBJ whole genome shotgun (WGS) entry which is preliminary data.</text>
</comment>
<feature type="transmembrane region" description="Helical" evidence="6">
    <location>
        <begin position="78"/>
        <end position="98"/>
    </location>
</feature>
<gene>
    <name evidence="7" type="ORF">MM817_01060</name>
</gene>
<dbReference type="InterPro" id="IPR006696">
    <property type="entry name" value="DUF423"/>
</dbReference>
<feature type="transmembrane region" description="Helical" evidence="6">
    <location>
        <begin position="55"/>
        <end position="72"/>
    </location>
</feature>
<keyword evidence="5 6" id="KW-0472">Membrane</keyword>
<comment type="similarity">
    <text evidence="2">Belongs to the UPF0382 family.</text>
</comment>
<evidence type="ECO:0000256" key="5">
    <source>
        <dbReference type="ARBA" id="ARBA00023136"/>
    </source>
</evidence>
<comment type="subcellular location">
    <subcellularLocation>
        <location evidence="1">Membrane</location>
        <topology evidence="1">Multi-pass membrane protein</topology>
    </subcellularLocation>
</comment>
<protein>
    <recommendedName>
        <fullName evidence="9">DUF423 domain-containing protein</fullName>
    </recommendedName>
</protein>
<accession>A0A9X1V6Z6</accession>
<dbReference type="AlphaFoldDB" id="A0A9X1V6Z6"/>
<keyword evidence="8" id="KW-1185">Reference proteome</keyword>
<evidence type="ECO:0000256" key="1">
    <source>
        <dbReference type="ARBA" id="ARBA00004141"/>
    </source>
</evidence>
<evidence type="ECO:0000256" key="2">
    <source>
        <dbReference type="ARBA" id="ARBA00009694"/>
    </source>
</evidence>
<keyword evidence="4 6" id="KW-1133">Transmembrane helix</keyword>
<keyword evidence="3 6" id="KW-0812">Transmembrane</keyword>
<evidence type="ECO:0000256" key="6">
    <source>
        <dbReference type="SAM" id="Phobius"/>
    </source>
</evidence>
<feature type="transmembrane region" description="Helical" evidence="6">
    <location>
        <begin position="12"/>
        <end position="35"/>
    </location>
</feature>
<organism evidence="7 8">
    <name type="scientific">Sulfoacidibacillus ferrooxidans</name>
    <dbReference type="NCBI Taxonomy" id="2005001"/>
    <lineage>
        <taxon>Bacteria</taxon>
        <taxon>Bacillati</taxon>
        <taxon>Bacillota</taxon>
        <taxon>Bacilli</taxon>
        <taxon>Bacillales</taxon>
        <taxon>Alicyclobacillaceae</taxon>
        <taxon>Sulfoacidibacillus</taxon>
    </lineage>
</organism>
<evidence type="ECO:0000256" key="4">
    <source>
        <dbReference type="ARBA" id="ARBA00022989"/>
    </source>
</evidence>
<dbReference type="PANTHER" id="PTHR43461">
    <property type="entry name" value="TRANSMEMBRANE PROTEIN 256"/>
    <property type="match status" value="1"/>
</dbReference>